<evidence type="ECO:0000313" key="2">
    <source>
        <dbReference type="EMBL" id="MBB4665965.1"/>
    </source>
</evidence>
<proteinExistence type="predicted"/>
<keyword evidence="1" id="KW-1133">Transmembrane helix</keyword>
<protein>
    <submittedName>
        <fullName evidence="2">Uncharacterized protein</fullName>
    </submittedName>
</protein>
<evidence type="ECO:0000256" key="1">
    <source>
        <dbReference type="SAM" id="Phobius"/>
    </source>
</evidence>
<feature type="transmembrane region" description="Helical" evidence="1">
    <location>
        <begin position="12"/>
        <end position="33"/>
    </location>
</feature>
<dbReference type="RefSeq" id="WP_184215094.1">
    <property type="nucleotide sequence ID" value="NZ_JACHMD010000001.1"/>
</dbReference>
<dbReference type="EMBL" id="JACHMD010000001">
    <property type="protein sequence ID" value="MBB4665965.1"/>
    <property type="molecule type" value="Genomic_DNA"/>
</dbReference>
<keyword evidence="3" id="KW-1185">Reference proteome</keyword>
<feature type="transmembrane region" description="Helical" evidence="1">
    <location>
        <begin position="92"/>
        <end position="114"/>
    </location>
</feature>
<feature type="transmembrane region" description="Helical" evidence="1">
    <location>
        <begin position="120"/>
        <end position="143"/>
    </location>
</feature>
<dbReference type="Proteomes" id="UP000573729">
    <property type="component" value="Unassembled WGS sequence"/>
</dbReference>
<dbReference type="AlphaFoldDB" id="A0A7W7BNM5"/>
<reference evidence="2 3" key="1">
    <citation type="submission" date="2020-08" db="EMBL/GenBank/DDBJ databases">
        <title>Sequencing the genomes of 1000 actinobacteria strains.</title>
        <authorList>
            <person name="Klenk H.-P."/>
        </authorList>
    </citation>
    <scope>NUCLEOTIDE SEQUENCE [LARGE SCALE GENOMIC DNA]</scope>
    <source>
        <strain evidence="2 3">DSM 24947</strain>
    </source>
</reference>
<accession>A0A7W7BNM5</accession>
<comment type="caution">
    <text evidence="2">The sequence shown here is derived from an EMBL/GenBank/DDBJ whole genome shotgun (WGS) entry which is preliminary data.</text>
</comment>
<evidence type="ECO:0000313" key="3">
    <source>
        <dbReference type="Proteomes" id="UP000573729"/>
    </source>
</evidence>
<sequence>MPTQERLRKDLLGGALTTALGVFTLGIGVYFLFLRPFLLPEDIRHTGIDAATLPVAFVDWLGIVFSTWGGFIAGFGIVLLGIGATLLSRRTLWLYLGTAAGVLVAFGRFVISNILIGSDFLWFIATMFVLALVLATVLVLNVIRRHRTNETASSDVDGTALPVRFDGGNFHVAQPREEGLHLTRPDLV</sequence>
<gene>
    <name evidence="2" type="ORF">BKA24_000674</name>
</gene>
<keyword evidence="1" id="KW-0472">Membrane</keyword>
<keyword evidence="1" id="KW-0812">Transmembrane</keyword>
<organism evidence="2 3">
    <name type="scientific">Microbacterium marinum</name>
    <dbReference type="NCBI Taxonomy" id="421115"/>
    <lineage>
        <taxon>Bacteria</taxon>
        <taxon>Bacillati</taxon>
        <taxon>Actinomycetota</taxon>
        <taxon>Actinomycetes</taxon>
        <taxon>Micrococcales</taxon>
        <taxon>Microbacteriaceae</taxon>
        <taxon>Microbacterium</taxon>
    </lineage>
</organism>
<name>A0A7W7BNM5_9MICO</name>
<feature type="transmembrane region" description="Helical" evidence="1">
    <location>
        <begin position="53"/>
        <end position="80"/>
    </location>
</feature>